<evidence type="ECO:0000313" key="2">
    <source>
        <dbReference type="Proteomes" id="UP001214854"/>
    </source>
</evidence>
<dbReference type="EMBL" id="JAQQKX010000007">
    <property type="protein sequence ID" value="MDC7683675.1"/>
    <property type="molecule type" value="Genomic_DNA"/>
</dbReference>
<keyword evidence="2" id="KW-1185">Reference proteome</keyword>
<sequence>MPSETPLINKARGEVVACIGGKDLRLCVTLKALAELETHFDVTGFEALAAKLATMGAKDVWAVLKALVLDEIELPVLHISLSEAIEAIVAAFRAMNTHD</sequence>
<accession>A0ABT5HV06</accession>
<dbReference type="RefSeq" id="WP_272748141.1">
    <property type="nucleotide sequence ID" value="NZ_JAQQKX010000007.1"/>
</dbReference>
<organism evidence="1 2">
    <name type="scientific">Asticcacaulis aquaticus</name>
    <dbReference type="NCBI Taxonomy" id="2984212"/>
    <lineage>
        <taxon>Bacteria</taxon>
        <taxon>Pseudomonadati</taxon>
        <taxon>Pseudomonadota</taxon>
        <taxon>Alphaproteobacteria</taxon>
        <taxon>Caulobacterales</taxon>
        <taxon>Caulobacteraceae</taxon>
        <taxon>Asticcacaulis</taxon>
    </lineage>
</organism>
<proteinExistence type="predicted"/>
<dbReference type="Proteomes" id="UP001214854">
    <property type="component" value="Unassembled WGS sequence"/>
</dbReference>
<comment type="caution">
    <text evidence="1">The sequence shown here is derived from an EMBL/GenBank/DDBJ whole genome shotgun (WGS) entry which is preliminary data.</text>
</comment>
<name>A0ABT5HV06_9CAUL</name>
<reference evidence="1 2" key="1">
    <citation type="submission" date="2023-01" db="EMBL/GenBank/DDBJ databases">
        <title>Novel species of the genus Asticcacaulis isolated from rivers.</title>
        <authorList>
            <person name="Lu H."/>
        </authorList>
    </citation>
    <scope>NUCLEOTIDE SEQUENCE [LARGE SCALE GENOMIC DNA]</scope>
    <source>
        <strain evidence="1 2">BYS171W</strain>
    </source>
</reference>
<gene>
    <name evidence="1" type="ORF">PQU92_10325</name>
</gene>
<protein>
    <submittedName>
        <fullName evidence="1">GTA-gp10 family protein</fullName>
    </submittedName>
</protein>
<dbReference type="InterPro" id="IPR021791">
    <property type="entry name" value="Phage_TAC_11"/>
</dbReference>
<evidence type="ECO:0000313" key="1">
    <source>
        <dbReference type="EMBL" id="MDC7683675.1"/>
    </source>
</evidence>
<dbReference type="Pfam" id="PF11836">
    <property type="entry name" value="Phage_TAC_11"/>
    <property type="match status" value="1"/>
</dbReference>